<dbReference type="EMBL" id="CP074572">
    <property type="protein sequence ID" value="QVK22387.1"/>
    <property type="molecule type" value="Genomic_DNA"/>
</dbReference>
<dbReference type="RefSeq" id="WP_213681041.1">
    <property type="nucleotide sequence ID" value="NZ_CP074572.1"/>
</dbReference>
<name>A0ABX8DF21_9GAMM</name>
<dbReference type="Pfam" id="PF20126">
    <property type="entry name" value="TumE"/>
    <property type="match status" value="1"/>
</dbReference>
<protein>
    <submittedName>
        <fullName evidence="1">Uncharacterized protein</fullName>
    </submittedName>
</protein>
<gene>
    <name evidence="1" type="ORF">KHX94_13475</name>
</gene>
<evidence type="ECO:0000313" key="2">
    <source>
        <dbReference type="Proteomes" id="UP000676428"/>
    </source>
</evidence>
<reference evidence="1 2" key="1">
    <citation type="journal article" date="2012" name="Int. J. Syst. Evol. Microbiol.">
        <title>Shewanella dokdonensis sp. nov., isolated from seawater.</title>
        <authorList>
            <person name="Sung H.R."/>
            <person name="Yoon J.H."/>
            <person name="Ghim S.Y."/>
        </authorList>
    </citation>
    <scope>NUCLEOTIDE SEQUENCE [LARGE SCALE GENOMIC DNA]</scope>
    <source>
        <strain evidence="1 2">DSM 23626</strain>
    </source>
</reference>
<accession>A0ABX8DF21</accession>
<proteinExistence type="predicted"/>
<keyword evidence="2" id="KW-1185">Reference proteome</keyword>
<sequence length="378" mass="43697">MEPPYIAIDSTYKVLENEAVTSEVIDSYIQMTSMNMLDVEKRIEHVLELITYRMDYWERLIDGADSLLWIKSKGHGWAMYKQNVGCGYIRLYRLQPSPKMDHRRDSPWTRGNWITLNSERELFNLIDSQEASYVFNAWKEHKLKVLEQPTKFAEGRLANTSVEQVIVASKGDGCAICGDKATHRAATTMGDDSAVMIEISLCKSHEYDVNEHSCVLAFFGTLFFLNLEIPDLIMLDHIPDKLIEPIFSIISSNLGATFTPPQKGNNGWESRFVMDDGWYWLLRLNNLKSYAYMLFDDSNKQLHRIDSAPDHPDIPFGPDHQHINPTKKNHKIEPSFTYGIPLLISLYYIKVSECIKIRYNNQFNRDSQRLAFLVLLQI</sequence>
<dbReference type="InterPro" id="IPR045397">
    <property type="entry name" value="TumE-like"/>
</dbReference>
<evidence type="ECO:0000313" key="1">
    <source>
        <dbReference type="EMBL" id="QVK22387.1"/>
    </source>
</evidence>
<organism evidence="1 2">
    <name type="scientific">Shewanella dokdonensis</name>
    <dbReference type="NCBI Taxonomy" id="712036"/>
    <lineage>
        <taxon>Bacteria</taxon>
        <taxon>Pseudomonadati</taxon>
        <taxon>Pseudomonadota</taxon>
        <taxon>Gammaproteobacteria</taxon>
        <taxon>Alteromonadales</taxon>
        <taxon>Shewanellaceae</taxon>
        <taxon>Shewanella</taxon>
    </lineage>
</organism>
<dbReference type="Proteomes" id="UP000676428">
    <property type="component" value="Chromosome"/>
</dbReference>